<feature type="compositionally biased region" description="Polar residues" evidence="6">
    <location>
        <begin position="381"/>
        <end position="394"/>
    </location>
</feature>
<protein>
    <recommendedName>
        <fullName evidence="8">VTT domain-containing protein</fullName>
    </recommendedName>
</protein>
<dbReference type="GeneID" id="10506165"/>
<dbReference type="KEGG" id="dpp:DICPUDRAFT_43022"/>
<keyword evidence="10" id="KW-1185">Reference proteome</keyword>
<accession>F1A3B4</accession>
<evidence type="ECO:0000256" key="5">
    <source>
        <dbReference type="ARBA" id="ARBA00023136"/>
    </source>
</evidence>
<feature type="compositionally biased region" description="Acidic residues" evidence="6">
    <location>
        <begin position="364"/>
        <end position="373"/>
    </location>
</feature>
<dbReference type="AlphaFoldDB" id="F1A3B4"/>
<dbReference type="OrthoDB" id="166803at2759"/>
<dbReference type="GO" id="GO:0005886">
    <property type="term" value="C:plasma membrane"/>
    <property type="evidence" value="ECO:0007669"/>
    <property type="project" value="UniProtKB-SubCell"/>
</dbReference>
<feature type="transmembrane region" description="Helical" evidence="7">
    <location>
        <begin position="224"/>
        <end position="243"/>
    </location>
</feature>
<evidence type="ECO:0000313" key="9">
    <source>
        <dbReference type="EMBL" id="EGC29310.1"/>
    </source>
</evidence>
<dbReference type="InterPro" id="IPR032816">
    <property type="entry name" value="VTT_dom"/>
</dbReference>
<dbReference type="FunCoup" id="F1A3B4">
    <property type="interactions" value="26"/>
</dbReference>
<proteinExistence type="predicted"/>
<keyword evidence="2" id="KW-1003">Cell membrane</keyword>
<organism evidence="9 10">
    <name type="scientific">Dictyostelium purpureum</name>
    <name type="common">Slime mold</name>
    <dbReference type="NCBI Taxonomy" id="5786"/>
    <lineage>
        <taxon>Eukaryota</taxon>
        <taxon>Amoebozoa</taxon>
        <taxon>Evosea</taxon>
        <taxon>Eumycetozoa</taxon>
        <taxon>Dictyostelia</taxon>
        <taxon>Dictyosteliales</taxon>
        <taxon>Dictyosteliaceae</taxon>
        <taxon>Dictyostelium</taxon>
    </lineage>
</organism>
<evidence type="ECO:0000313" key="10">
    <source>
        <dbReference type="Proteomes" id="UP000001064"/>
    </source>
</evidence>
<evidence type="ECO:0000256" key="6">
    <source>
        <dbReference type="SAM" id="MobiDB-lite"/>
    </source>
</evidence>
<feature type="domain" description="VTT" evidence="8">
    <location>
        <begin position="83"/>
        <end position="201"/>
    </location>
</feature>
<sequence>MDQTKYISLNRNFKSIDAKKIIRLSLILVLSITILILFILLFIPNSPVNRVTLSFMEWIKQIPKGWGCILLTIIYAVSLVFCFPGTPINLAAGFLFGPYLGSVSTVLGCDIGAILAFFIGRNLTKDWTTSKMNENEKYSQINSAVSKNGLLIIFLLRLSPAIPFGICNYIFGATNVSFFNYWVGTTLGLLPFTILYTYLGSSFSDLSEVFNDSLSDEEKSRKRFYGLMGITFSFILIVAITIITKRALNNAMVEKKINKDGLDLEQGTELPLIESKDIISNLSTASSPQMNGNINIQTNNSTSTSNTASTALNNNKKAKAIFKRSPTDTDLDSNSTTEEFDSNDENNSSKDIILTINDHVEFQNDDEDFDNNNDNDKTFLIKNNYQNPIQKQIK</sequence>
<dbReference type="Pfam" id="PF09335">
    <property type="entry name" value="VTT_dom"/>
    <property type="match status" value="1"/>
</dbReference>
<dbReference type="GO" id="GO:0016020">
    <property type="term" value="C:membrane"/>
    <property type="evidence" value="ECO:0000318"/>
    <property type="project" value="GO_Central"/>
</dbReference>
<dbReference type="VEuPathDB" id="AmoebaDB:DICPUDRAFT_43022"/>
<feature type="transmembrane region" description="Helical" evidence="7">
    <location>
        <begin position="95"/>
        <end position="119"/>
    </location>
</feature>
<feature type="transmembrane region" description="Helical" evidence="7">
    <location>
        <begin position="178"/>
        <end position="199"/>
    </location>
</feature>
<feature type="transmembrane region" description="Helical" evidence="7">
    <location>
        <begin position="150"/>
        <end position="171"/>
    </location>
</feature>
<feature type="region of interest" description="Disordered" evidence="6">
    <location>
        <begin position="317"/>
        <end position="349"/>
    </location>
</feature>
<dbReference type="RefSeq" id="XP_003294158.1">
    <property type="nucleotide sequence ID" value="XM_003294110.1"/>
</dbReference>
<dbReference type="EMBL" id="GL871450">
    <property type="protein sequence ID" value="EGC29310.1"/>
    <property type="molecule type" value="Genomic_DNA"/>
</dbReference>
<dbReference type="InParanoid" id="F1A3B4"/>
<dbReference type="eggNOG" id="KOG3140">
    <property type="taxonomic scope" value="Eukaryota"/>
</dbReference>
<feature type="region of interest" description="Disordered" evidence="6">
    <location>
        <begin position="364"/>
        <end position="394"/>
    </location>
</feature>
<dbReference type="InterPro" id="IPR015414">
    <property type="entry name" value="TMEM64"/>
</dbReference>
<keyword evidence="5 7" id="KW-0472">Membrane</keyword>
<dbReference type="OMA" id="SKYWIST"/>
<gene>
    <name evidence="9" type="ORF">DICPUDRAFT_43022</name>
</gene>
<evidence type="ECO:0000256" key="4">
    <source>
        <dbReference type="ARBA" id="ARBA00022989"/>
    </source>
</evidence>
<feature type="transmembrane region" description="Helical" evidence="7">
    <location>
        <begin position="21"/>
        <end position="43"/>
    </location>
</feature>
<evidence type="ECO:0000256" key="2">
    <source>
        <dbReference type="ARBA" id="ARBA00022475"/>
    </source>
</evidence>
<dbReference type="STRING" id="5786.F1A3B4"/>
<keyword evidence="4 7" id="KW-1133">Transmembrane helix</keyword>
<evidence type="ECO:0000256" key="1">
    <source>
        <dbReference type="ARBA" id="ARBA00004651"/>
    </source>
</evidence>
<keyword evidence="3 7" id="KW-0812">Transmembrane</keyword>
<evidence type="ECO:0000256" key="3">
    <source>
        <dbReference type="ARBA" id="ARBA00022692"/>
    </source>
</evidence>
<evidence type="ECO:0000259" key="8">
    <source>
        <dbReference type="Pfam" id="PF09335"/>
    </source>
</evidence>
<dbReference type="PANTHER" id="PTHR12677:SF59">
    <property type="entry name" value="GOLGI APPARATUS MEMBRANE PROTEIN TVP38-RELATED"/>
    <property type="match status" value="1"/>
</dbReference>
<dbReference type="PANTHER" id="PTHR12677">
    <property type="entry name" value="GOLGI APPARATUS MEMBRANE PROTEIN TVP38-RELATED"/>
    <property type="match status" value="1"/>
</dbReference>
<evidence type="ECO:0000256" key="7">
    <source>
        <dbReference type="SAM" id="Phobius"/>
    </source>
</evidence>
<reference evidence="10" key="1">
    <citation type="journal article" date="2011" name="Genome Biol.">
        <title>Comparative genomics of the social amoebae Dictyostelium discoideum and Dictyostelium purpureum.</title>
        <authorList>
            <consortium name="US DOE Joint Genome Institute (JGI-PGF)"/>
            <person name="Sucgang R."/>
            <person name="Kuo A."/>
            <person name="Tian X."/>
            <person name="Salerno W."/>
            <person name="Parikh A."/>
            <person name="Feasley C.L."/>
            <person name="Dalin E."/>
            <person name="Tu H."/>
            <person name="Huang E."/>
            <person name="Barry K."/>
            <person name="Lindquist E."/>
            <person name="Shapiro H."/>
            <person name="Bruce D."/>
            <person name="Schmutz J."/>
            <person name="Salamov A."/>
            <person name="Fey P."/>
            <person name="Gaudet P."/>
            <person name="Anjard C."/>
            <person name="Babu M.M."/>
            <person name="Basu S."/>
            <person name="Bushmanova Y."/>
            <person name="van der Wel H."/>
            <person name="Katoh-Kurasawa M."/>
            <person name="Dinh C."/>
            <person name="Coutinho P.M."/>
            <person name="Saito T."/>
            <person name="Elias M."/>
            <person name="Schaap P."/>
            <person name="Kay R.R."/>
            <person name="Henrissat B."/>
            <person name="Eichinger L."/>
            <person name="Rivero F."/>
            <person name="Putnam N.H."/>
            <person name="West C.M."/>
            <person name="Loomis W.F."/>
            <person name="Chisholm R.L."/>
            <person name="Shaulsky G."/>
            <person name="Strassmann J.E."/>
            <person name="Queller D.C."/>
            <person name="Kuspa A."/>
            <person name="Grigoriev I.V."/>
        </authorList>
    </citation>
    <scope>NUCLEOTIDE SEQUENCE [LARGE SCALE GENOMIC DNA]</scope>
    <source>
        <strain evidence="10">QSDP1</strain>
    </source>
</reference>
<dbReference type="Proteomes" id="UP000001064">
    <property type="component" value="Unassembled WGS sequence"/>
</dbReference>
<feature type="transmembrane region" description="Helical" evidence="7">
    <location>
        <begin position="63"/>
        <end position="83"/>
    </location>
</feature>
<comment type="subcellular location">
    <subcellularLocation>
        <location evidence="1">Cell membrane</location>
        <topology evidence="1">Multi-pass membrane protein</topology>
    </subcellularLocation>
</comment>
<name>F1A3B4_DICPU</name>